<keyword evidence="2" id="KW-1185">Reference proteome</keyword>
<evidence type="ECO:0000313" key="2">
    <source>
        <dbReference type="Proteomes" id="UP000664218"/>
    </source>
</evidence>
<protein>
    <submittedName>
        <fullName evidence="1">Uncharacterized protein</fullName>
    </submittedName>
</protein>
<dbReference type="EMBL" id="JAFNJU010000009">
    <property type="protein sequence ID" value="MBO1265733.1"/>
    <property type="molecule type" value="Genomic_DNA"/>
</dbReference>
<accession>A0A939HEA9</accession>
<reference evidence="1" key="1">
    <citation type="submission" date="2021-03" db="EMBL/GenBank/DDBJ databases">
        <title>Proteiniclasticum marinus sp. nov., isolated from tidal flat sediment.</title>
        <authorList>
            <person name="Namirimu T."/>
            <person name="Yang J.-A."/>
            <person name="Yang S.-H."/>
            <person name="Kim Y.-J."/>
            <person name="Kwon K.K."/>
        </authorList>
    </citation>
    <scope>NUCLEOTIDE SEQUENCE</scope>
    <source>
        <strain evidence="1">SCR006</strain>
    </source>
</reference>
<proteinExistence type="predicted"/>
<dbReference type="Proteomes" id="UP000664218">
    <property type="component" value="Unassembled WGS sequence"/>
</dbReference>
<comment type="caution">
    <text evidence="1">The sequence shown here is derived from an EMBL/GenBank/DDBJ whole genome shotgun (WGS) entry which is preliminary data.</text>
</comment>
<gene>
    <name evidence="1" type="ORF">J3A84_11900</name>
</gene>
<organism evidence="1 2">
    <name type="scientific">Proteiniclasticum aestuarii</name>
    <dbReference type="NCBI Taxonomy" id="2817862"/>
    <lineage>
        <taxon>Bacteria</taxon>
        <taxon>Bacillati</taxon>
        <taxon>Bacillota</taxon>
        <taxon>Clostridia</taxon>
        <taxon>Eubacteriales</taxon>
        <taxon>Clostridiaceae</taxon>
        <taxon>Proteiniclasticum</taxon>
    </lineage>
</organism>
<evidence type="ECO:0000313" key="1">
    <source>
        <dbReference type="EMBL" id="MBO1265733.1"/>
    </source>
</evidence>
<dbReference type="AlphaFoldDB" id="A0A939HEA9"/>
<sequence length="94" mass="11204">MKSAMKTQILEEGRKLLDTFTLSYPYGLYKDSYYSTTYDELSRWLRQTISYYKESSPLKKEDPLVVYLNSFRGKLGNIDRREFQHILTQLSESE</sequence>
<name>A0A939HEA9_9CLOT</name>
<dbReference type="RefSeq" id="WP_207600258.1">
    <property type="nucleotide sequence ID" value="NZ_JAFNJU010000009.1"/>
</dbReference>